<keyword evidence="3" id="KW-0274">FAD</keyword>
<dbReference type="GO" id="GO:0004497">
    <property type="term" value="F:monooxygenase activity"/>
    <property type="evidence" value="ECO:0007669"/>
    <property type="project" value="UniProtKB-KW"/>
</dbReference>
<evidence type="ECO:0000256" key="2">
    <source>
        <dbReference type="ARBA" id="ARBA00022630"/>
    </source>
</evidence>
<name>A0A364LDK0_TALAM</name>
<dbReference type="PANTHER" id="PTHR47178:SF1">
    <property type="entry name" value="FAD-BINDING DOMAIN-CONTAINING PROTEIN-RELATED"/>
    <property type="match status" value="1"/>
</dbReference>
<evidence type="ECO:0000259" key="7">
    <source>
        <dbReference type="Pfam" id="PF01494"/>
    </source>
</evidence>
<comment type="caution">
    <text evidence="8">The sequence shown here is derived from an EMBL/GenBank/DDBJ whole genome shotgun (WGS) entry which is preliminary data.</text>
</comment>
<organism evidence="8 9">
    <name type="scientific">Talaromyces amestolkiae</name>
    <dbReference type="NCBI Taxonomy" id="1196081"/>
    <lineage>
        <taxon>Eukaryota</taxon>
        <taxon>Fungi</taxon>
        <taxon>Dikarya</taxon>
        <taxon>Ascomycota</taxon>
        <taxon>Pezizomycotina</taxon>
        <taxon>Eurotiomycetes</taxon>
        <taxon>Eurotiomycetidae</taxon>
        <taxon>Eurotiales</taxon>
        <taxon>Trichocomaceae</taxon>
        <taxon>Talaromyces</taxon>
        <taxon>Talaromyces sect. Talaromyces</taxon>
    </lineage>
</organism>
<proteinExistence type="predicted"/>
<keyword evidence="9" id="KW-1185">Reference proteome</keyword>
<dbReference type="RefSeq" id="XP_040738386.1">
    <property type="nucleotide sequence ID" value="XM_040882847.1"/>
</dbReference>
<sequence>MATETTLPILIVGAGISGLSLAQYLRKSGIPFRIFDRDASIESRTGGWGLTFHWGLPALKELLPDELYERLGECNVNPNAQDAGKYRFLDLKTGESLHAATFPKTGRLRVIRSKLRTLLATGVDIEWSKRAVDITTGPDSVTISFEDGSTAEGWLLVASDGSNSRIRKYLYPSAFENIPVPVRLLGVTVSYSPEQVASALAIDPYFFQGTHSDSNIYLFFSFLNSPYNTGNDTGNYICQVIVSWAESKDIKIPESNVERIALIKNITSDWTPHLRRLIEIIPDDAEATAIHLADWFPTTKRELERVVLMGDAAHTMTMCELIITGSGDFLLETNQNLLRIVRGEGGNNAVTDACDFAKRVGPLIEQKNQHQEVTWENFDQALHEYDRDVLTRGQTCVTNARQACLDAHDFSLVTEESPLVSRRSK</sequence>
<dbReference type="InterPro" id="IPR002938">
    <property type="entry name" value="FAD-bd"/>
</dbReference>
<dbReference type="InterPro" id="IPR036188">
    <property type="entry name" value="FAD/NAD-bd_sf"/>
</dbReference>
<dbReference type="PRINTS" id="PR00420">
    <property type="entry name" value="RNGMNOXGNASE"/>
</dbReference>
<feature type="transmembrane region" description="Helical" evidence="6">
    <location>
        <begin position="6"/>
        <end position="25"/>
    </location>
</feature>
<evidence type="ECO:0000313" key="8">
    <source>
        <dbReference type="EMBL" id="RAO73872.1"/>
    </source>
</evidence>
<dbReference type="STRING" id="1196081.A0A364LDK0"/>
<keyword evidence="4" id="KW-0560">Oxidoreductase</keyword>
<keyword evidence="6" id="KW-0812">Transmembrane</keyword>
<dbReference type="Pfam" id="PF01494">
    <property type="entry name" value="FAD_binding_3"/>
    <property type="match status" value="1"/>
</dbReference>
<accession>A0A364LDK0</accession>
<keyword evidence="6" id="KW-1133">Transmembrane helix</keyword>
<dbReference type="AlphaFoldDB" id="A0A364LDK0"/>
<dbReference type="SUPFAM" id="SSF51905">
    <property type="entry name" value="FAD/NAD(P)-binding domain"/>
    <property type="match status" value="1"/>
</dbReference>
<evidence type="ECO:0000313" key="9">
    <source>
        <dbReference type="Proteomes" id="UP000249363"/>
    </source>
</evidence>
<evidence type="ECO:0000256" key="6">
    <source>
        <dbReference type="SAM" id="Phobius"/>
    </source>
</evidence>
<keyword evidence="2" id="KW-0285">Flavoprotein</keyword>
<reference evidence="8 9" key="1">
    <citation type="journal article" date="2017" name="Biotechnol. Biofuels">
        <title>Differential beta-glucosidase expression as a function of carbon source availability in Talaromyces amestolkiae: a genomic and proteomic approach.</title>
        <authorList>
            <person name="de Eugenio L.I."/>
            <person name="Mendez-Liter J.A."/>
            <person name="Nieto-Dominguez M."/>
            <person name="Alonso L."/>
            <person name="Gil-Munoz J."/>
            <person name="Barriuso J."/>
            <person name="Prieto A."/>
            <person name="Martinez M.J."/>
        </authorList>
    </citation>
    <scope>NUCLEOTIDE SEQUENCE [LARGE SCALE GENOMIC DNA]</scope>
    <source>
        <strain evidence="8 9">CIB</strain>
    </source>
</reference>
<dbReference type="GO" id="GO:0071949">
    <property type="term" value="F:FAD binding"/>
    <property type="evidence" value="ECO:0007669"/>
    <property type="project" value="InterPro"/>
</dbReference>
<evidence type="ECO:0000256" key="1">
    <source>
        <dbReference type="ARBA" id="ARBA00001974"/>
    </source>
</evidence>
<evidence type="ECO:0000256" key="3">
    <source>
        <dbReference type="ARBA" id="ARBA00022827"/>
    </source>
</evidence>
<dbReference type="EMBL" id="MIKG01000027">
    <property type="protein sequence ID" value="RAO73872.1"/>
    <property type="molecule type" value="Genomic_DNA"/>
</dbReference>
<dbReference type="OrthoDB" id="47494at2759"/>
<dbReference type="Proteomes" id="UP000249363">
    <property type="component" value="Unassembled WGS sequence"/>
</dbReference>
<comment type="cofactor">
    <cofactor evidence="1">
        <name>FAD</name>
        <dbReference type="ChEBI" id="CHEBI:57692"/>
    </cofactor>
</comment>
<evidence type="ECO:0000256" key="5">
    <source>
        <dbReference type="ARBA" id="ARBA00023033"/>
    </source>
</evidence>
<keyword evidence="5" id="KW-0503">Monooxygenase</keyword>
<keyword evidence="6" id="KW-0472">Membrane</keyword>
<gene>
    <name evidence="8" type="ORF">BHQ10_009884</name>
</gene>
<evidence type="ECO:0000256" key="4">
    <source>
        <dbReference type="ARBA" id="ARBA00023002"/>
    </source>
</evidence>
<feature type="domain" description="FAD-binding" evidence="7">
    <location>
        <begin position="8"/>
        <end position="317"/>
    </location>
</feature>
<dbReference type="Gene3D" id="3.50.50.60">
    <property type="entry name" value="FAD/NAD(P)-binding domain"/>
    <property type="match status" value="1"/>
</dbReference>
<protein>
    <recommendedName>
        <fullName evidence="7">FAD-binding domain-containing protein</fullName>
    </recommendedName>
</protein>
<dbReference type="PANTHER" id="PTHR47178">
    <property type="entry name" value="MONOOXYGENASE, FAD-BINDING"/>
    <property type="match status" value="1"/>
</dbReference>
<dbReference type="GeneID" id="63799098"/>